<dbReference type="EMBL" id="JARBHB010000008">
    <property type="protein sequence ID" value="KAJ8877112.1"/>
    <property type="molecule type" value="Genomic_DNA"/>
</dbReference>
<name>A0ABQ9GYJ0_9NEOP</name>
<evidence type="ECO:0000313" key="2">
    <source>
        <dbReference type="Proteomes" id="UP001159363"/>
    </source>
</evidence>
<reference evidence="1 2" key="1">
    <citation type="submission" date="2023-02" db="EMBL/GenBank/DDBJ databases">
        <title>LHISI_Scaffold_Assembly.</title>
        <authorList>
            <person name="Stuart O.P."/>
            <person name="Cleave R."/>
            <person name="Magrath M.J.L."/>
            <person name="Mikheyev A.S."/>
        </authorList>
    </citation>
    <scope>NUCLEOTIDE SEQUENCE [LARGE SCALE GENOMIC DNA]</scope>
    <source>
        <strain evidence="1">Daus_M_001</strain>
        <tissue evidence="1">Leg muscle</tissue>
    </source>
</reference>
<protein>
    <recommendedName>
        <fullName evidence="3">HAT C-terminal dimerisation domain-containing protein</fullName>
    </recommendedName>
</protein>
<evidence type="ECO:0000313" key="1">
    <source>
        <dbReference type="EMBL" id="KAJ8877112.1"/>
    </source>
</evidence>
<evidence type="ECO:0008006" key="3">
    <source>
        <dbReference type="Google" id="ProtNLM"/>
    </source>
</evidence>
<comment type="caution">
    <text evidence="1">The sequence shown here is derived from an EMBL/GenBank/DDBJ whole genome shotgun (WGS) entry which is preliminary data.</text>
</comment>
<organism evidence="1 2">
    <name type="scientific">Dryococelus australis</name>
    <dbReference type="NCBI Taxonomy" id="614101"/>
    <lineage>
        <taxon>Eukaryota</taxon>
        <taxon>Metazoa</taxon>
        <taxon>Ecdysozoa</taxon>
        <taxon>Arthropoda</taxon>
        <taxon>Hexapoda</taxon>
        <taxon>Insecta</taxon>
        <taxon>Pterygota</taxon>
        <taxon>Neoptera</taxon>
        <taxon>Polyneoptera</taxon>
        <taxon>Phasmatodea</taxon>
        <taxon>Verophasmatodea</taxon>
        <taxon>Anareolatae</taxon>
        <taxon>Phasmatidae</taxon>
        <taxon>Eurycanthinae</taxon>
        <taxon>Dryococelus</taxon>
    </lineage>
</organism>
<accession>A0ABQ9GYJ0</accession>
<sequence length="171" mass="19644">MDLAIMYDILAEIALHSESLQNRNMTVAYADILISYFIENLKISAINPQQLLTSVTNNLKLRLFTTIPSNEPKSTSGSLHTNSKQEEYDTLLKELKVLERDEWRSEKPPGFREIEIEHLCRRFKLTASKIKNGSRVSIELTLLFNCIKLIPCSSAECEREFRQINLIISPT</sequence>
<keyword evidence="2" id="KW-1185">Reference proteome</keyword>
<proteinExistence type="predicted"/>
<dbReference type="Proteomes" id="UP001159363">
    <property type="component" value="Chromosome 7"/>
</dbReference>
<gene>
    <name evidence="1" type="ORF">PR048_021564</name>
</gene>